<name>A0A6A5YN85_9PLEO</name>
<accession>A0A6A5YN85</accession>
<dbReference type="PANTHER" id="PTHR38790:SF9">
    <property type="entry name" value="F-BOX DOMAIN-CONTAINING PROTEIN"/>
    <property type="match status" value="1"/>
</dbReference>
<dbReference type="Proteomes" id="UP000799770">
    <property type="component" value="Unassembled WGS sequence"/>
</dbReference>
<evidence type="ECO:0000313" key="2">
    <source>
        <dbReference type="Proteomes" id="UP000799770"/>
    </source>
</evidence>
<reference evidence="1" key="1">
    <citation type="journal article" date="2020" name="Stud. Mycol.">
        <title>101 Dothideomycetes genomes: a test case for predicting lifestyles and emergence of pathogens.</title>
        <authorList>
            <person name="Haridas S."/>
            <person name="Albert R."/>
            <person name="Binder M."/>
            <person name="Bloem J."/>
            <person name="Labutti K."/>
            <person name="Salamov A."/>
            <person name="Andreopoulos B."/>
            <person name="Baker S."/>
            <person name="Barry K."/>
            <person name="Bills G."/>
            <person name="Bluhm B."/>
            <person name="Cannon C."/>
            <person name="Castanera R."/>
            <person name="Culley D."/>
            <person name="Daum C."/>
            <person name="Ezra D."/>
            <person name="Gonzalez J."/>
            <person name="Henrissat B."/>
            <person name="Kuo A."/>
            <person name="Liang C."/>
            <person name="Lipzen A."/>
            <person name="Lutzoni F."/>
            <person name="Magnuson J."/>
            <person name="Mondo S."/>
            <person name="Nolan M."/>
            <person name="Ohm R."/>
            <person name="Pangilinan J."/>
            <person name="Park H.-J."/>
            <person name="Ramirez L."/>
            <person name="Alfaro M."/>
            <person name="Sun H."/>
            <person name="Tritt A."/>
            <person name="Yoshinaga Y."/>
            <person name="Zwiers L.-H."/>
            <person name="Turgeon B."/>
            <person name="Goodwin S."/>
            <person name="Spatafora J."/>
            <person name="Crous P."/>
            <person name="Grigoriev I."/>
        </authorList>
    </citation>
    <scope>NUCLEOTIDE SEQUENCE</scope>
    <source>
        <strain evidence="1">CBS 627.86</strain>
    </source>
</reference>
<gene>
    <name evidence="1" type="ORF">BDV96DRAFT_259798</name>
</gene>
<evidence type="ECO:0000313" key="1">
    <source>
        <dbReference type="EMBL" id="KAF2108440.1"/>
    </source>
</evidence>
<keyword evidence="2" id="KW-1185">Reference proteome</keyword>
<dbReference type="OrthoDB" id="5413827at2759"/>
<organism evidence="1 2">
    <name type="scientific">Lophiotrema nucula</name>
    <dbReference type="NCBI Taxonomy" id="690887"/>
    <lineage>
        <taxon>Eukaryota</taxon>
        <taxon>Fungi</taxon>
        <taxon>Dikarya</taxon>
        <taxon>Ascomycota</taxon>
        <taxon>Pezizomycotina</taxon>
        <taxon>Dothideomycetes</taxon>
        <taxon>Pleosporomycetidae</taxon>
        <taxon>Pleosporales</taxon>
        <taxon>Lophiotremataceae</taxon>
        <taxon>Lophiotrema</taxon>
    </lineage>
</organism>
<protein>
    <submittedName>
        <fullName evidence="1">Uncharacterized protein</fullName>
    </submittedName>
</protein>
<dbReference type="AlphaFoldDB" id="A0A6A5YN85"/>
<proteinExistence type="predicted"/>
<sequence length="281" mass="32032">MNGHEHFRFLELPAEIRNNIYTMVFSSHDHAQQFIEDIKTIEADVDVLKEFPKRSVRGNNLALLLTCRIVLSEAQTLASSLTTFLMRCKTLSDLSHNVGTRNRVNTINFSNIASLTVPVIGRIQLSGGPHASDRFLEYDLWDCLSSYYIYEAIKVSQIPGMSSLRCFNVIWFAPNDEASCFANDYSNPLWPNLEGVKVDCLARNARGRNFWWLKRMGDITPHLARKQHPERSALHGTEYLELLLSWTPREPSGAPQKKLDFGIICVKPVRTRPITEAIPKE</sequence>
<dbReference type="PANTHER" id="PTHR38790">
    <property type="entry name" value="2EXR DOMAIN-CONTAINING PROTEIN-RELATED"/>
    <property type="match status" value="1"/>
</dbReference>
<dbReference type="EMBL" id="ML977347">
    <property type="protein sequence ID" value="KAF2108440.1"/>
    <property type="molecule type" value="Genomic_DNA"/>
</dbReference>